<dbReference type="GO" id="GO:0016887">
    <property type="term" value="F:ATP hydrolysis activity"/>
    <property type="evidence" value="ECO:0007669"/>
    <property type="project" value="InterPro"/>
</dbReference>
<keyword evidence="1" id="KW-0813">Transport</keyword>
<evidence type="ECO:0000259" key="4">
    <source>
        <dbReference type="Pfam" id="PF00005"/>
    </source>
</evidence>
<dbReference type="EMBL" id="CP018335">
    <property type="protein sequence ID" value="APM37429.1"/>
    <property type="molecule type" value="Genomic_DNA"/>
</dbReference>
<sequence>MNNHILTTKNIKMRYEASTILEDVSIYVEYSDIYGLVGKNSSGKTTLIRILTGLIQNFNCNQFSCYYADGHHIRPLCF</sequence>
<dbReference type="InterPro" id="IPR027417">
    <property type="entry name" value="P-loop_NTPase"/>
</dbReference>
<dbReference type="Gene3D" id="3.40.50.300">
    <property type="entry name" value="P-loop containing nucleotide triphosphate hydrolases"/>
    <property type="match status" value="1"/>
</dbReference>
<evidence type="ECO:0000313" key="6">
    <source>
        <dbReference type="Proteomes" id="UP000184604"/>
    </source>
</evidence>
<dbReference type="GO" id="GO:0005524">
    <property type="term" value="F:ATP binding"/>
    <property type="evidence" value="ECO:0007669"/>
    <property type="project" value="UniProtKB-KW"/>
</dbReference>
<accession>A0A1L5F341</accession>
<evidence type="ECO:0000256" key="1">
    <source>
        <dbReference type="ARBA" id="ARBA00022448"/>
    </source>
</evidence>
<evidence type="ECO:0000313" key="5">
    <source>
        <dbReference type="EMBL" id="APM37429.1"/>
    </source>
</evidence>
<name>A0A1L5F341_CLOKL</name>
<dbReference type="Pfam" id="PF00005">
    <property type="entry name" value="ABC_tran"/>
    <property type="match status" value="1"/>
</dbReference>
<dbReference type="Proteomes" id="UP000184604">
    <property type="component" value="Chromosome"/>
</dbReference>
<dbReference type="OrthoDB" id="9784332at2"/>
<gene>
    <name evidence="5" type="ORF">BS101_00960</name>
</gene>
<protein>
    <recommendedName>
        <fullName evidence="4">ABC transporter domain-containing protein</fullName>
    </recommendedName>
</protein>
<dbReference type="InterPro" id="IPR003439">
    <property type="entry name" value="ABC_transporter-like_ATP-bd"/>
</dbReference>
<dbReference type="PANTHER" id="PTHR42939:SF1">
    <property type="entry name" value="ABC TRANSPORTER ATP-BINDING PROTEIN ALBC-RELATED"/>
    <property type="match status" value="1"/>
</dbReference>
<reference evidence="5 6" key="1">
    <citation type="submission" date="2016-12" db="EMBL/GenBank/DDBJ databases">
        <title>Complete genome sequence of Clostridium kluyveri JZZ isolated from the pit mud of a Chinese flavor liquor-making factory.</title>
        <authorList>
            <person name="Wang Y."/>
        </authorList>
    </citation>
    <scope>NUCLEOTIDE SEQUENCE [LARGE SCALE GENOMIC DNA]</scope>
    <source>
        <strain evidence="5 6">JZZ</strain>
    </source>
</reference>
<dbReference type="AlphaFoldDB" id="A0A1L5F341"/>
<keyword evidence="3" id="KW-0067">ATP-binding</keyword>
<evidence type="ECO:0000256" key="3">
    <source>
        <dbReference type="ARBA" id="ARBA00022840"/>
    </source>
</evidence>
<keyword evidence="2" id="KW-0547">Nucleotide-binding</keyword>
<dbReference type="PANTHER" id="PTHR42939">
    <property type="entry name" value="ABC TRANSPORTER ATP-BINDING PROTEIN ALBC-RELATED"/>
    <property type="match status" value="1"/>
</dbReference>
<proteinExistence type="predicted"/>
<dbReference type="InterPro" id="IPR051782">
    <property type="entry name" value="ABC_Transporter_VariousFunc"/>
</dbReference>
<evidence type="ECO:0000256" key="2">
    <source>
        <dbReference type="ARBA" id="ARBA00022741"/>
    </source>
</evidence>
<organism evidence="5 6">
    <name type="scientific">Clostridium kluyveri</name>
    <dbReference type="NCBI Taxonomy" id="1534"/>
    <lineage>
        <taxon>Bacteria</taxon>
        <taxon>Bacillati</taxon>
        <taxon>Bacillota</taxon>
        <taxon>Clostridia</taxon>
        <taxon>Eubacteriales</taxon>
        <taxon>Clostridiaceae</taxon>
        <taxon>Clostridium</taxon>
    </lineage>
</organism>
<feature type="domain" description="ABC transporter" evidence="4">
    <location>
        <begin position="21"/>
        <end position="57"/>
    </location>
</feature>
<dbReference type="SUPFAM" id="SSF52540">
    <property type="entry name" value="P-loop containing nucleoside triphosphate hydrolases"/>
    <property type="match status" value="1"/>
</dbReference>